<name>A0A5B7JD79_PORTR</name>
<keyword evidence="2" id="KW-1185">Reference proteome</keyword>
<reference evidence="1 2" key="1">
    <citation type="submission" date="2019-05" db="EMBL/GenBank/DDBJ databases">
        <title>Another draft genome of Portunus trituberculatus and its Hox gene families provides insights of decapod evolution.</title>
        <authorList>
            <person name="Jeong J.-H."/>
            <person name="Song I."/>
            <person name="Kim S."/>
            <person name="Choi T."/>
            <person name="Kim D."/>
            <person name="Ryu S."/>
            <person name="Kim W."/>
        </authorList>
    </citation>
    <scope>NUCLEOTIDE SEQUENCE [LARGE SCALE GENOMIC DNA]</scope>
    <source>
        <tissue evidence="1">Muscle</tissue>
    </source>
</reference>
<dbReference type="Proteomes" id="UP000324222">
    <property type="component" value="Unassembled WGS sequence"/>
</dbReference>
<gene>
    <name evidence="1" type="ORF">E2C01_091140</name>
</gene>
<dbReference type="AlphaFoldDB" id="A0A5B7JD79"/>
<proteinExistence type="predicted"/>
<accession>A0A5B7JD79</accession>
<evidence type="ECO:0000313" key="2">
    <source>
        <dbReference type="Proteomes" id="UP000324222"/>
    </source>
</evidence>
<protein>
    <submittedName>
        <fullName evidence="1">Uncharacterized protein</fullName>
    </submittedName>
</protein>
<comment type="caution">
    <text evidence="1">The sequence shown here is derived from an EMBL/GenBank/DDBJ whole genome shotgun (WGS) entry which is preliminary data.</text>
</comment>
<sequence length="48" mass="5503">MCYESLVNACCSECCEGLCWLAVLQEPQGVLMHKDHEGVHSYRSKRMQ</sequence>
<organism evidence="1 2">
    <name type="scientific">Portunus trituberculatus</name>
    <name type="common">Swimming crab</name>
    <name type="synonym">Neptunus trituberculatus</name>
    <dbReference type="NCBI Taxonomy" id="210409"/>
    <lineage>
        <taxon>Eukaryota</taxon>
        <taxon>Metazoa</taxon>
        <taxon>Ecdysozoa</taxon>
        <taxon>Arthropoda</taxon>
        <taxon>Crustacea</taxon>
        <taxon>Multicrustacea</taxon>
        <taxon>Malacostraca</taxon>
        <taxon>Eumalacostraca</taxon>
        <taxon>Eucarida</taxon>
        <taxon>Decapoda</taxon>
        <taxon>Pleocyemata</taxon>
        <taxon>Brachyura</taxon>
        <taxon>Eubrachyura</taxon>
        <taxon>Portunoidea</taxon>
        <taxon>Portunidae</taxon>
        <taxon>Portuninae</taxon>
        <taxon>Portunus</taxon>
    </lineage>
</organism>
<dbReference type="EMBL" id="VSRR010103943">
    <property type="protein sequence ID" value="MPC95911.1"/>
    <property type="molecule type" value="Genomic_DNA"/>
</dbReference>
<evidence type="ECO:0000313" key="1">
    <source>
        <dbReference type="EMBL" id="MPC95911.1"/>
    </source>
</evidence>